<dbReference type="AlphaFoldDB" id="A0A382K2M8"/>
<feature type="domain" description="VWFA" evidence="5">
    <location>
        <begin position="88"/>
        <end position="288"/>
    </location>
</feature>
<dbReference type="EMBL" id="UINC01077320">
    <property type="protein sequence ID" value="SVC17337.1"/>
    <property type="molecule type" value="Genomic_DNA"/>
</dbReference>
<dbReference type="InterPro" id="IPR050768">
    <property type="entry name" value="UPF0353/GerABKA_families"/>
</dbReference>
<proteinExistence type="predicted"/>
<keyword evidence="2" id="KW-0812">Transmembrane</keyword>
<evidence type="ECO:0000256" key="3">
    <source>
        <dbReference type="ARBA" id="ARBA00022989"/>
    </source>
</evidence>
<dbReference type="PROSITE" id="PS50234">
    <property type="entry name" value="VWFA"/>
    <property type="match status" value="1"/>
</dbReference>
<evidence type="ECO:0000256" key="2">
    <source>
        <dbReference type="ARBA" id="ARBA00022692"/>
    </source>
</evidence>
<evidence type="ECO:0000256" key="4">
    <source>
        <dbReference type="ARBA" id="ARBA00023136"/>
    </source>
</evidence>
<sequence>MRIDSPWWLLLLVLLPLVAWARRRWLGGRPALMFSSVQLVRGIMGLAKPKSGALLGFLRWTALLLFVLAMARPQWGEGTEKIRASGIDIAVAFDLSGSMLAEDFQLQGKRANRVAVAKEVLEGFVNDRPTDRIGLVAFAGRAYIAAPLTLDHDFLLANLDRLEAGSEDIEDGTAIGSAISAGLNRLRDLDSESRIIILMTDGQNNAGTVAPLTAAEAADLLGVKVYTIGVGTRGVAPMPYTDVFGRKRYRNVEVNIDEETLQKIAGQTGGQYFRADSQRKLREIYDKIDEMEKTEVEVERFFNYDEL</sequence>
<protein>
    <recommendedName>
        <fullName evidence="5">VWFA domain-containing protein</fullName>
    </recommendedName>
</protein>
<keyword evidence="1" id="KW-1003">Cell membrane</keyword>
<dbReference type="PANTHER" id="PTHR22550">
    <property type="entry name" value="SPORE GERMINATION PROTEIN"/>
    <property type="match status" value="1"/>
</dbReference>
<dbReference type="SMART" id="SM00327">
    <property type="entry name" value="VWA"/>
    <property type="match status" value="1"/>
</dbReference>
<keyword evidence="4" id="KW-0472">Membrane</keyword>
<gene>
    <name evidence="6" type="ORF">METZ01_LOCUS270191</name>
</gene>
<accession>A0A382K2M8</accession>
<dbReference type="PANTHER" id="PTHR22550:SF5">
    <property type="entry name" value="LEUCINE ZIPPER PROTEIN 4"/>
    <property type="match status" value="1"/>
</dbReference>
<evidence type="ECO:0000259" key="5">
    <source>
        <dbReference type="PROSITE" id="PS50234"/>
    </source>
</evidence>
<dbReference type="Pfam" id="PF00092">
    <property type="entry name" value="VWA"/>
    <property type="match status" value="1"/>
</dbReference>
<organism evidence="6">
    <name type="scientific">marine metagenome</name>
    <dbReference type="NCBI Taxonomy" id="408172"/>
    <lineage>
        <taxon>unclassified sequences</taxon>
        <taxon>metagenomes</taxon>
        <taxon>ecological metagenomes</taxon>
    </lineage>
</organism>
<dbReference type="SUPFAM" id="SSF53300">
    <property type="entry name" value="vWA-like"/>
    <property type="match status" value="1"/>
</dbReference>
<dbReference type="Gene3D" id="3.40.50.410">
    <property type="entry name" value="von Willebrand factor, type A domain"/>
    <property type="match status" value="1"/>
</dbReference>
<keyword evidence="3" id="KW-1133">Transmembrane helix</keyword>
<feature type="non-terminal residue" evidence="6">
    <location>
        <position position="307"/>
    </location>
</feature>
<name>A0A382K2M8_9ZZZZ</name>
<dbReference type="InterPro" id="IPR036465">
    <property type="entry name" value="vWFA_dom_sf"/>
</dbReference>
<evidence type="ECO:0000313" key="6">
    <source>
        <dbReference type="EMBL" id="SVC17337.1"/>
    </source>
</evidence>
<reference evidence="6" key="1">
    <citation type="submission" date="2018-05" db="EMBL/GenBank/DDBJ databases">
        <authorList>
            <person name="Lanie J.A."/>
            <person name="Ng W.-L."/>
            <person name="Kazmierczak K.M."/>
            <person name="Andrzejewski T.M."/>
            <person name="Davidsen T.M."/>
            <person name="Wayne K.J."/>
            <person name="Tettelin H."/>
            <person name="Glass J.I."/>
            <person name="Rusch D."/>
            <person name="Podicherti R."/>
            <person name="Tsui H.-C.T."/>
            <person name="Winkler M.E."/>
        </authorList>
    </citation>
    <scope>NUCLEOTIDE SEQUENCE</scope>
</reference>
<evidence type="ECO:0000256" key="1">
    <source>
        <dbReference type="ARBA" id="ARBA00022475"/>
    </source>
</evidence>
<dbReference type="InterPro" id="IPR002035">
    <property type="entry name" value="VWF_A"/>
</dbReference>